<protein>
    <submittedName>
        <fullName evidence="7">MFS transporter</fullName>
    </submittedName>
</protein>
<dbReference type="PROSITE" id="PS50850">
    <property type="entry name" value="MFS"/>
    <property type="match status" value="1"/>
</dbReference>
<dbReference type="InterPro" id="IPR020846">
    <property type="entry name" value="MFS_dom"/>
</dbReference>
<feature type="domain" description="Major facilitator superfamily (MFS) profile" evidence="6">
    <location>
        <begin position="8"/>
        <end position="379"/>
    </location>
</feature>
<feature type="transmembrane region" description="Helical" evidence="5">
    <location>
        <begin position="233"/>
        <end position="253"/>
    </location>
</feature>
<accession>A0ABT0FKF3</accession>
<evidence type="ECO:0000313" key="7">
    <source>
        <dbReference type="EMBL" id="MCK2212809.1"/>
    </source>
</evidence>
<dbReference type="SUPFAM" id="SSF103473">
    <property type="entry name" value="MFS general substrate transporter"/>
    <property type="match status" value="1"/>
</dbReference>
<evidence type="ECO:0000256" key="5">
    <source>
        <dbReference type="SAM" id="Phobius"/>
    </source>
</evidence>
<dbReference type="Pfam" id="PF07690">
    <property type="entry name" value="MFS_1"/>
    <property type="match status" value="1"/>
</dbReference>
<feature type="transmembrane region" description="Helical" evidence="5">
    <location>
        <begin position="293"/>
        <end position="315"/>
    </location>
</feature>
<feature type="transmembrane region" description="Helical" evidence="5">
    <location>
        <begin position="327"/>
        <end position="348"/>
    </location>
</feature>
<feature type="transmembrane region" description="Helical" evidence="5">
    <location>
        <begin position="265"/>
        <end position="287"/>
    </location>
</feature>
<organism evidence="7 8">
    <name type="scientific">Actinomadura luzonensis</name>
    <dbReference type="NCBI Taxonomy" id="2805427"/>
    <lineage>
        <taxon>Bacteria</taxon>
        <taxon>Bacillati</taxon>
        <taxon>Actinomycetota</taxon>
        <taxon>Actinomycetes</taxon>
        <taxon>Streptosporangiales</taxon>
        <taxon>Thermomonosporaceae</taxon>
        <taxon>Actinomadura</taxon>
    </lineage>
</organism>
<feature type="transmembrane region" description="Helical" evidence="5">
    <location>
        <begin position="97"/>
        <end position="116"/>
    </location>
</feature>
<gene>
    <name evidence="7" type="ORF">MF672_003205</name>
</gene>
<evidence type="ECO:0000256" key="4">
    <source>
        <dbReference type="ARBA" id="ARBA00023136"/>
    </source>
</evidence>
<evidence type="ECO:0000313" key="8">
    <source>
        <dbReference type="Proteomes" id="UP001317259"/>
    </source>
</evidence>
<feature type="transmembrane region" description="Helical" evidence="5">
    <location>
        <begin position="137"/>
        <end position="158"/>
    </location>
</feature>
<dbReference type="PANTHER" id="PTHR23514:SF13">
    <property type="entry name" value="INNER MEMBRANE PROTEIN YBJJ"/>
    <property type="match status" value="1"/>
</dbReference>
<proteinExistence type="predicted"/>
<name>A0ABT0FKF3_9ACTN</name>
<dbReference type="InterPro" id="IPR051788">
    <property type="entry name" value="MFS_Transporter"/>
</dbReference>
<dbReference type="Gene3D" id="1.20.1250.20">
    <property type="entry name" value="MFS general substrate transporter like domains"/>
    <property type="match status" value="2"/>
</dbReference>
<feature type="transmembrane region" description="Helical" evidence="5">
    <location>
        <begin position="354"/>
        <end position="375"/>
    </location>
</feature>
<sequence>MTRDLRSARYGAVLTFVLAGLMVGTMTVRIPALTDKLGLSESTVGAVLLVWGLGALVTMQSMRRVMARLGSRTVLRVGGPLTALGLVAVAFAPDLPLLMAAVALFGMAFGMVDVAMNAQGSTVEQAYGRPLMNGMHAGWCVGAIAAGGLGSLSIALGLSFTANVALIGLVALPLMIALGRTYLAETPAAGRAAATGRRRLPPIVYLLGAIMFFAFMVEGTVADWNGLYMRDELGAPEAVAALGYPVFEVGMLVARLTGDRLRLRFGVRGMLTVSGVATAGFFAVVLLAPAALVAVGAMFFVGLGVATISPLTLSLAGTATANPGPAIAQAGAMGYAGLLLGPVVIGFLSDATSLRTALGIGVVLGVLITLAARLLPRREPAAIQPLPVTREREPAAA</sequence>
<keyword evidence="3 5" id="KW-1133">Transmembrane helix</keyword>
<keyword evidence="2 5" id="KW-0812">Transmembrane</keyword>
<dbReference type="InterPro" id="IPR036259">
    <property type="entry name" value="MFS_trans_sf"/>
</dbReference>
<dbReference type="InterPro" id="IPR011701">
    <property type="entry name" value="MFS"/>
</dbReference>
<evidence type="ECO:0000259" key="6">
    <source>
        <dbReference type="PROSITE" id="PS50850"/>
    </source>
</evidence>
<feature type="transmembrane region" description="Helical" evidence="5">
    <location>
        <begin position="164"/>
        <end position="183"/>
    </location>
</feature>
<reference evidence="7 8" key="1">
    <citation type="submission" date="2022-04" db="EMBL/GenBank/DDBJ databases">
        <title>Genome draft of Actinomadura sp. ATCC 31491.</title>
        <authorList>
            <person name="Shi X."/>
            <person name="Du Y."/>
        </authorList>
    </citation>
    <scope>NUCLEOTIDE SEQUENCE [LARGE SCALE GENOMIC DNA]</scope>
    <source>
        <strain evidence="7 8">ATCC 31491</strain>
    </source>
</reference>
<keyword evidence="8" id="KW-1185">Reference proteome</keyword>
<dbReference type="EMBL" id="JAKRKC020000001">
    <property type="protein sequence ID" value="MCK2212809.1"/>
    <property type="molecule type" value="Genomic_DNA"/>
</dbReference>
<dbReference type="PANTHER" id="PTHR23514">
    <property type="entry name" value="BYPASS OF STOP CODON PROTEIN 6"/>
    <property type="match status" value="1"/>
</dbReference>
<dbReference type="RefSeq" id="WP_242373487.1">
    <property type="nucleotide sequence ID" value="NZ_JAKRKC020000001.1"/>
</dbReference>
<evidence type="ECO:0000256" key="1">
    <source>
        <dbReference type="ARBA" id="ARBA00004651"/>
    </source>
</evidence>
<feature type="transmembrane region" description="Helical" evidence="5">
    <location>
        <begin position="74"/>
        <end position="91"/>
    </location>
</feature>
<keyword evidence="4 5" id="KW-0472">Membrane</keyword>
<comment type="caution">
    <text evidence="7">The sequence shown here is derived from an EMBL/GenBank/DDBJ whole genome shotgun (WGS) entry which is preliminary data.</text>
</comment>
<feature type="transmembrane region" description="Helical" evidence="5">
    <location>
        <begin position="12"/>
        <end position="32"/>
    </location>
</feature>
<evidence type="ECO:0000256" key="2">
    <source>
        <dbReference type="ARBA" id="ARBA00022692"/>
    </source>
</evidence>
<dbReference type="CDD" id="cd17393">
    <property type="entry name" value="MFS_MosC_like"/>
    <property type="match status" value="1"/>
</dbReference>
<feature type="transmembrane region" description="Helical" evidence="5">
    <location>
        <begin position="44"/>
        <end position="62"/>
    </location>
</feature>
<comment type="subcellular location">
    <subcellularLocation>
        <location evidence="1">Cell membrane</location>
        <topology evidence="1">Multi-pass membrane protein</topology>
    </subcellularLocation>
</comment>
<dbReference type="Proteomes" id="UP001317259">
    <property type="component" value="Unassembled WGS sequence"/>
</dbReference>
<feature type="transmembrane region" description="Helical" evidence="5">
    <location>
        <begin position="203"/>
        <end position="221"/>
    </location>
</feature>
<evidence type="ECO:0000256" key="3">
    <source>
        <dbReference type="ARBA" id="ARBA00022989"/>
    </source>
</evidence>